<dbReference type="Proteomes" id="UP000562045">
    <property type="component" value="Unassembled WGS sequence"/>
</dbReference>
<evidence type="ECO:0000313" key="6">
    <source>
        <dbReference type="EMBL" id="NYI44487.1"/>
    </source>
</evidence>
<dbReference type="PROSITE" id="PS51635">
    <property type="entry name" value="PNPLA"/>
    <property type="match status" value="1"/>
</dbReference>
<sequence length="320" mass="34179">MSGLSLFEALEARRAAGSRPGRRDDGLRIALAIEGGGNRAAYSAGMALALDEAGLTDAFDDVYGTSGGALNAAWLLTGEAQRWMRSWAWPEVAAAGITNPRRVLRGGPLIDLGLLVHHVYESITPMDFEAILANPIGFHPMATDARTGEGTDLASYVTDRRSLQTALRASSCLPLLAGRPVRIGGRTYVDGGLSEGVPYRRALADGATHVLVLRTRRSDQYAEPPSRLERALLAPYFLRHGWKAGRAHVDRHKTYAADDLHLAESSAAPVATLVEVRPPLGSPDVGRLSSDLDSIANAIERGRVTMNAALGREESVGPDV</sequence>
<evidence type="ECO:0000259" key="5">
    <source>
        <dbReference type="PROSITE" id="PS51635"/>
    </source>
</evidence>
<reference evidence="7 9" key="1">
    <citation type="submission" date="2017-06" db="EMBL/GenBank/DDBJ databases">
        <title>Complete Genome Sequence of the Soil Carbazole-Degrading Bacterium Nocardioides aromaticivorans IC177.</title>
        <authorList>
            <person name="Vejarano F."/>
            <person name="Suzuki-Minakuchi C."/>
            <person name="Ohtsubo Y."/>
            <person name="Tsuda M."/>
            <person name="Okada K."/>
            <person name="Nojiri H."/>
        </authorList>
    </citation>
    <scope>NUCLEOTIDE SEQUENCE [LARGE SCALE GENOMIC DNA]</scope>
    <source>
        <strain evidence="7 9">IC177</strain>
    </source>
</reference>
<proteinExistence type="predicted"/>
<dbReference type="InterPro" id="IPR002641">
    <property type="entry name" value="PNPLA_dom"/>
</dbReference>
<protein>
    <submittedName>
        <fullName evidence="7">Patatin family protein</fullName>
    </submittedName>
    <submittedName>
        <fullName evidence="6">Putative patatin/cPLA2 family phospholipase</fullName>
    </submittedName>
</protein>
<keyword evidence="9" id="KW-1185">Reference proteome</keyword>
<dbReference type="Pfam" id="PF01734">
    <property type="entry name" value="Patatin"/>
    <property type="match status" value="1"/>
</dbReference>
<evidence type="ECO:0000256" key="3">
    <source>
        <dbReference type="ARBA" id="ARBA00023098"/>
    </source>
</evidence>
<dbReference type="InterPro" id="IPR050301">
    <property type="entry name" value="NTE"/>
</dbReference>
<feature type="short sequence motif" description="GXSXG" evidence="4">
    <location>
        <begin position="64"/>
        <end position="68"/>
    </location>
</feature>
<evidence type="ECO:0000313" key="8">
    <source>
        <dbReference type="Proteomes" id="UP000562045"/>
    </source>
</evidence>
<evidence type="ECO:0000313" key="9">
    <source>
        <dbReference type="Proteomes" id="UP000662818"/>
    </source>
</evidence>
<accession>A0A7Y9ZFJ0</accession>
<dbReference type="GO" id="GO:0016787">
    <property type="term" value="F:hydrolase activity"/>
    <property type="evidence" value="ECO:0007669"/>
    <property type="project" value="UniProtKB-UniRule"/>
</dbReference>
<reference evidence="6 8" key="2">
    <citation type="submission" date="2020-07" db="EMBL/GenBank/DDBJ databases">
        <title>Sequencing the genomes of 1000 actinobacteria strains.</title>
        <authorList>
            <person name="Klenk H.-P."/>
        </authorList>
    </citation>
    <scope>NUCLEOTIDE SEQUENCE [LARGE SCALE GENOMIC DNA]</scope>
    <source>
        <strain evidence="6 8">DSM 15131</strain>
    </source>
</reference>
<keyword evidence="1 4" id="KW-0378">Hydrolase</keyword>
<comment type="caution">
    <text evidence="4">Lacks conserved residue(s) required for the propagation of feature annotation.</text>
</comment>
<dbReference type="SUPFAM" id="SSF52151">
    <property type="entry name" value="FabD/lysophospholipase-like"/>
    <property type="match status" value="1"/>
</dbReference>
<evidence type="ECO:0000256" key="1">
    <source>
        <dbReference type="ARBA" id="ARBA00022801"/>
    </source>
</evidence>
<organism evidence="6 8">
    <name type="scientific">Nocardioides aromaticivorans</name>
    <dbReference type="NCBI Taxonomy" id="200618"/>
    <lineage>
        <taxon>Bacteria</taxon>
        <taxon>Bacillati</taxon>
        <taxon>Actinomycetota</taxon>
        <taxon>Actinomycetes</taxon>
        <taxon>Propionibacteriales</taxon>
        <taxon>Nocardioidaceae</taxon>
        <taxon>Nocardioides</taxon>
    </lineage>
</organism>
<dbReference type="GO" id="GO:0016042">
    <property type="term" value="P:lipid catabolic process"/>
    <property type="evidence" value="ECO:0007669"/>
    <property type="project" value="UniProtKB-UniRule"/>
</dbReference>
<evidence type="ECO:0000256" key="4">
    <source>
        <dbReference type="PROSITE-ProRule" id="PRU01161"/>
    </source>
</evidence>
<keyword evidence="3 4" id="KW-0443">Lipid metabolism</keyword>
<dbReference type="EMBL" id="CP022295">
    <property type="protein sequence ID" value="QSR28463.1"/>
    <property type="molecule type" value="Genomic_DNA"/>
</dbReference>
<name>A0A7Y9ZFJ0_9ACTN</name>
<dbReference type="PANTHER" id="PTHR14226:SF64">
    <property type="entry name" value="PNPLA DOMAIN-CONTAINING PROTEIN"/>
    <property type="match status" value="1"/>
</dbReference>
<dbReference type="Proteomes" id="UP000662818">
    <property type="component" value="Chromosome"/>
</dbReference>
<feature type="active site" description="Nucleophile" evidence="4">
    <location>
        <position position="66"/>
    </location>
</feature>
<feature type="short sequence motif" description="DGA/G" evidence="4">
    <location>
        <begin position="190"/>
        <end position="192"/>
    </location>
</feature>
<dbReference type="RefSeq" id="WP_036549173.1">
    <property type="nucleotide sequence ID" value="NZ_CP022295.1"/>
</dbReference>
<dbReference type="Gene3D" id="3.40.1090.10">
    <property type="entry name" value="Cytosolic phospholipase A2 catalytic domain"/>
    <property type="match status" value="2"/>
</dbReference>
<gene>
    <name evidence="6" type="ORF">BJ993_001567</name>
    <name evidence="7" type="ORF">CFH99_22830</name>
</gene>
<dbReference type="EMBL" id="JACBZM010000001">
    <property type="protein sequence ID" value="NYI44487.1"/>
    <property type="molecule type" value="Genomic_DNA"/>
</dbReference>
<dbReference type="PANTHER" id="PTHR14226">
    <property type="entry name" value="NEUROPATHY TARGET ESTERASE/SWISS CHEESE D.MELANOGASTER"/>
    <property type="match status" value="1"/>
</dbReference>
<keyword evidence="2 4" id="KW-0442">Lipid degradation</keyword>
<dbReference type="AlphaFoldDB" id="A0A7Y9ZFJ0"/>
<evidence type="ECO:0000256" key="2">
    <source>
        <dbReference type="ARBA" id="ARBA00022963"/>
    </source>
</evidence>
<dbReference type="InterPro" id="IPR016035">
    <property type="entry name" value="Acyl_Trfase/lysoPLipase"/>
</dbReference>
<dbReference type="InterPro" id="IPR037483">
    <property type="entry name" value="YjjU-like"/>
</dbReference>
<evidence type="ECO:0000313" key="7">
    <source>
        <dbReference type="EMBL" id="QSR28463.1"/>
    </source>
</evidence>
<feature type="domain" description="PNPLA" evidence="5">
    <location>
        <begin position="31"/>
        <end position="203"/>
    </location>
</feature>
<dbReference type="CDD" id="cd07208">
    <property type="entry name" value="Pat_hypo_Ecoli_yjju_like"/>
    <property type="match status" value="1"/>
</dbReference>
<feature type="active site" description="Proton acceptor" evidence="4">
    <location>
        <position position="190"/>
    </location>
</feature>